<feature type="domain" description="HTH tetR-type" evidence="5">
    <location>
        <begin position="10"/>
        <end position="70"/>
    </location>
</feature>
<dbReference type="EMBL" id="CP042266">
    <property type="protein sequence ID" value="QDY77074.1"/>
    <property type="molecule type" value="Genomic_DNA"/>
</dbReference>
<dbReference type="GO" id="GO:0003700">
    <property type="term" value="F:DNA-binding transcription factor activity"/>
    <property type="evidence" value="ECO:0007669"/>
    <property type="project" value="TreeGrafter"/>
</dbReference>
<dbReference type="InterPro" id="IPR039536">
    <property type="entry name" value="TetR_C_Proteobacteria"/>
</dbReference>
<dbReference type="RefSeq" id="WP_146480360.1">
    <property type="nucleotide sequence ID" value="NZ_CP042266.1"/>
</dbReference>
<keyword evidence="2 4" id="KW-0238">DNA-binding</keyword>
<sequence>MQGPEDGRSARKRKAIMEAATELFLCKGYPGTSMDEIAATAAVSKQTVYKQFADKETLFGAIIANASVKVGPFVEVVDALRDTENLDRDLAALARHYIATVIQPRGLQLRRLLIAEAGRFPEVAADYYERAPERTIAALAACFEHLAARGLLTLDDPLLAARHFAWLILAVPMDHAMFYARDDIRPLAELERLADEGARVFLAAYARR</sequence>
<feature type="DNA-binding region" description="H-T-H motif" evidence="4">
    <location>
        <begin position="33"/>
        <end position="52"/>
    </location>
</feature>
<dbReference type="OrthoDB" id="7186128at2"/>
<dbReference type="Proteomes" id="UP000320580">
    <property type="component" value="Chromosome"/>
</dbReference>
<dbReference type="GO" id="GO:0000976">
    <property type="term" value="F:transcription cis-regulatory region binding"/>
    <property type="evidence" value="ECO:0007669"/>
    <property type="project" value="TreeGrafter"/>
</dbReference>
<proteinExistence type="predicted"/>
<dbReference type="SUPFAM" id="SSF48498">
    <property type="entry name" value="Tetracyclin repressor-like, C-terminal domain"/>
    <property type="match status" value="1"/>
</dbReference>
<reference evidence="6 7" key="1">
    <citation type="submission" date="2019-07" db="EMBL/GenBank/DDBJ databases">
        <authorList>
            <person name="Zhu P."/>
        </authorList>
    </citation>
    <scope>NUCLEOTIDE SEQUENCE [LARGE SCALE GENOMIC DNA]</scope>
    <source>
        <strain evidence="6 7">SSL-25</strain>
    </source>
</reference>
<dbReference type="PRINTS" id="PR00455">
    <property type="entry name" value="HTHTETR"/>
</dbReference>
<dbReference type="AlphaFoldDB" id="A0A5B8J9J9"/>
<dbReference type="FunFam" id="1.10.10.60:FF:000141">
    <property type="entry name" value="TetR family transcriptional regulator"/>
    <property type="match status" value="1"/>
</dbReference>
<keyword evidence="7" id="KW-1185">Reference proteome</keyword>
<name>A0A5B8J9J9_9ACTN</name>
<keyword evidence="1" id="KW-0805">Transcription regulation</keyword>
<evidence type="ECO:0000256" key="1">
    <source>
        <dbReference type="ARBA" id="ARBA00023015"/>
    </source>
</evidence>
<dbReference type="Pfam" id="PF14246">
    <property type="entry name" value="TetR_C_7"/>
    <property type="match status" value="1"/>
</dbReference>
<evidence type="ECO:0000313" key="6">
    <source>
        <dbReference type="EMBL" id="QDY77074.1"/>
    </source>
</evidence>
<dbReference type="GO" id="GO:0045892">
    <property type="term" value="P:negative regulation of DNA-templated transcription"/>
    <property type="evidence" value="ECO:0007669"/>
    <property type="project" value="UniProtKB-ARBA"/>
</dbReference>
<dbReference type="InterPro" id="IPR036271">
    <property type="entry name" value="Tet_transcr_reg_TetR-rel_C_sf"/>
</dbReference>
<dbReference type="InterPro" id="IPR009057">
    <property type="entry name" value="Homeodomain-like_sf"/>
</dbReference>
<dbReference type="PANTHER" id="PTHR30055:SF146">
    <property type="entry name" value="HTH-TYPE TRANSCRIPTIONAL DUAL REGULATOR CECR"/>
    <property type="match status" value="1"/>
</dbReference>
<dbReference type="Pfam" id="PF00440">
    <property type="entry name" value="TetR_N"/>
    <property type="match status" value="1"/>
</dbReference>
<accession>A0A5B8J9J9</accession>
<dbReference type="SUPFAM" id="SSF46689">
    <property type="entry name" value="Homeodomain-like"/>
    <property type="match status" value="1"/>
</dbReference>
<dbReference type="PROSITE" id="PS50977">
    <property type="entry name" value="HTH_TETR_2"/>
    <property type="match status" value="1"/>
</dbReference>
<dbReference type="Gene3D" id="1.10.357.10">
    <property type="entry name" value="Tetracycline Repressor, domain 2"/>
    <property type="match status" value="1"/>
</dbReference>
<protein>
    <submittedName>
        <fullName evidence="6">TetR/AcrR family transcriptional regulator</fullName>
    </submittedName>
</protein>
<evidence type="ECO:0000256" key="2">
    <source>
        <dbReference type="ARBA" id="ARBA00023125"/>
    </source>
</evidence>
<evidence type="ECO:0000256" key="3">
    <source>
        <dbReference type="ARBA" id="ARBA00023163"/>
    </source>
</evidence>
<dbReference type="PANTHER" id="PTHR30055">
    <property type="entry name" value="HTH-TYPE TRANSCRIPTIONAL REGULATOR RUTR"/>
    <property type="match status" value="1"/>
</dbReference>
<dbReference type="InterPro" id="IPR001647">
    <property type="entry name" value="HTH_TetR"/>
</dbReference>
<evidence type="ECO:0000313" key="7">
    <source>
        <dbReference type="Proteomes" id="UP000320580"/>
    </source>
</evidence>
<organism evidence="6 7">
    <name type="scientific">Streptomyces qinzhouensis</name>
    <dbReference type="NCBI Taxonomy" id="2599401"/>
    <lineage>
        <taxon>Bacteria</taxon>
        <taxon>Bacillati</taxon>
        <taxon>Actinomycetota</taxon>
        <taxon>Actinomycetes</taxon>
        <taxon>Kitasatosporales</taxon>
        <taxon>Streptomycetaceae</taxon>
        <taxon>Streptomyces</taxon>
    </lineage>
</organism>
<evidence type="ECO:0000256" key="4">
    <source>
        <dbReference type="PROSITE-ProRule" id="PRU00335"/>
    </source>
</evidence>
<keyword evidence="3" id="KW-0804">Transcription</keyword>
<evidence type="ECO:0000259" key="5">
    <source>
        <dbReference type="PROSITE" id="PS50977"/>
    </source>
</evidence>
<dbReference type="KEGG" id="sqz:FQU76_11730"/>
<gene>
    <name evidence="6" type="ORF">FQU76_11730</name>
</gene>
<dbReference type="InterPro" id="IPR050109">
    <property type="entry name" value="HTH-type_TetR-like_transc_reg"/>
</dbReference>